<name>A0A1M5REK0_9FLAO</name>
<sequence length="100" mass="11653">MEKMNYPISLIADKLQIDEVLSKRSNQEKFEALADYLDGLIQSDFNRLLNILYRIDVSEEKVKRALAENQNKVPAGQVIAKLLIERETEKIKLRVKYSKE</sequence>
<dbReference type="OrthoDB" id="711735at2"/>
<organism evidence="1 2">
    <name type="scientific">Chryseobacterium oranimense</name>
    <dbReference type="NCBI Taxonomy" id="421058"/>
    <lineage>
        <taxon>Bacteria</taxon>
        <taxon>Pseudomonadati</taxon>
        <taxon>Bacteroidota</taxon>
        <taxon>Flavobacteriia</taxon>
        <taxon>Flavobacteriales</taxon>
        <taxon>Weeksellaceae</taxon>
        <taxon>Chryseobacterium group</taxon>
        <taxon>Chryseobacterium</taxon>
    </lineage>
</organism>
<reference evidence="2" key="1">
    <citation type="submission" date="2016-11" db="EMBL/GenBank/DDBJ databases">
        <authorList>
            <person name="Varghese N."/>
            <person name="Submissions S."/>
        </authorList>
    </citation>
    <scope>NUCLEOTIDE SEQUENCE [LARGE SCALE GENOMIC DNA]</scope>
    <source>
        <strain evidence="2">DSM 19055</strain>
    </source>
</reference>
<proteinExistence type="predicted"/>
<accession>A0A1M5REK0</accession>
<gene>
    <name evidence="1" type="ORF">SAMN05421866_2356</name>
</gene>
<keyword evidence="2" id="KW-1185">Reference proteome</keyword>
<evidence type="ECO:0000313" key="2">
    <source>
        <dbReference type="Proteomes" id="UP000184047"/>
    </source>
</evidence>
<evidence type="ECO:0000313" key="1">
    <source>
        <dbReference type="EMBL" id="SHH24550.1"/>
    </source>
</evidence>
<dbReference type="STRING" id="421058.SAMN05421866_2356"/>
<dbReference type="Proteomes" id="UP000184047">
    <property type="component" value="Unassembled WGS sequence"/>
</dbReference>
<dbReference type="AlphaFoldDB" id="A0A1M5REK0"/>
<dbReference type="EMBL" id="FQWT01000003">
    <property type="protein sequence ID" value="SHH24550.1"/>
    <property type="molecule type" value="Genomic_DNA"/>
</dbReference>
<protein>
    <submittedName>
        <fullName evidence="1">Uncharacterized protein</fullName>
    </submittedName>
</protein>